<sequence>MSQRHDAPPDMPPDMRGDPAAGALIGIDWGTSSLRAWRMSATGAVLAEAQAPWGILNLPDGGFPAALARLLADLNGDAGLKLIACGMVGSASGWHEVAYVDCPADAAALARALVRPAGRAMPGIVPGVRQIHPVPDVMRGEETQIVGALALYPELADAATLILPGTHSKWATVRAGRIVGFHTAMTGELFAVLSRHSILGRPGEGVPPATEDAARLAFRQGVRAAAQSRQGVGPLLFSARSLFLSGAVGAAETRDYLSGLLVGDEIRAGLAERPDMLPTVLIGEERLCGLYATAFEMLGAPVPRTIGNTAPAGLYHIAMTAGYFRTDPPTQSG</sequence>
<dbReference type="SUPFAM" id="SSF53067">
    <property type="entry name" value="Actin-like ATPase domain"/>
    <property type="match status" value="1"/>
</dbReference>
<dbReference type="EMBL" id="CP152276">
    <property type="protein sequence ID" value="XAE43605.1"/>
    <property type="molecule type" value="Genomic_DNA"/>
</dbReference>
<gene>
    <name evidence="1" type="ORF">AAC691_03930</name>
</gene>
<name>A0ABZ3D7F9_9PROT</name>
<dbReference type="Pfam" id="PF05035">
    <property type="entry name" value="DGOK"/>
    <property type="match status" value="1"/>
</dbReference>
<proteinExistence type="predicted"/>
<dbReference type="Gene3D" id="3.30.420.300">
    <property type="entry name" value="2-keto-3-deoxy-galactonokinase, substrate binding domain"/>
    <property type="match status" value="1"/>
</dbReference>
<evidence type="ECO:0000313" key="2">
    <source>
        <dbReference type="Proteomes" id="UP001449795"/>
    </source>
</evidence>
<dbReference type="InterPro" id="IPR007729">
    <property type="entry name" value="DGOK"/>
</dbReference>
<evidence type="ECO:0000313" key="1">
    <source>
        <dbReference type="EMBL" id="XAE43605.1"/>
    </source>
</evidence>
<dbReference type="RefSeq" id="WP_342629013.1">
    <property type="nucleotide sequence ID" value="NZ_CP152276.1"/>
</dbReference>
<protein>
    <submittedName>
        <fullName evidence="1">2-dehydro-3-deoxygalactonokinase</fullName>
    </submittedName>
</protein>
<keyword evidence="2" id="KW-1185">Reference proteome</keyword>
<dbReference type="Gene3D" id="3.30.420.310">
    <property type="entry name" value="2-keto-3-deoxy-galactonokinase, C-terminal domain"/>
    <property type="match status" value="1"/>
</dbReference>
<accession>A0ABZ3D7F9</accession>
<dbReference type="Proteomes" id="UP001449795">
    <property type="component" value="Chromosome"/>
</dbReference>
<dbReference type="InterPro" id="IPR042258">
    <property type="entry name" value="DGOK_N"/>
</dbReference>
<dbReference type="InterPro" id="IPR043129">
    <property type="entry name" value="ATPase_NBD"/>
</dbReference>
<dbReference type="InterPro" id="IPR042257">
    <property type="entry name" value="DGOK_C"/>
</dbReference>
<organism evidence="1 2">
    <name type="scientific">Nguyenibacter vanlangensis</name>
    <dbReference type="NCBI Taxonomy" id="1216886"/>
    <lineage>
        <taxon>Bacteria</taxon>
        <taxon>Pseudomonadati</taxon>
        <taxon>Pseudomonadota</taxon>
        <taxon>Alphaproteobacteria</taxon>
        <taxon>Acetobacterales</taxon>
        <taxon>Acetobacteraceae</taxon>
        <taxon>Nguyenibacter</taxon>
    </lineage>
</organism>
<reference evidence="1 2" key="1">
    <citation type="submission" date="2024-04" db="EMBL/GenBank/DDBJ databases">
        <title>Complete genome sequence of Nguyenibacter vanlangesis HBCM-1154, a strain capable of nitrogen fixation, IAA production, and phosphorus solubilization isolated from sugarcane soil.</title>
        <authorList>
            <person name="MY HANH P."/>
        </authorList>
    </citation>
    <scope>NUCLEOTIDE SEQUENCE [LARGE SCALE GENOMIC DNA]</scope>
    <source>
        <strain evidence="1 2">HBCM 1154</strain>
    </source>
</reference>